<keyword evidence="7" id="KW-0067">ATP-binding</keyword>
<dbReference type="Proteomes" id="UP001230629">
    <property type="component" value="Unassembled WGS sequence"/>
</dbReference>
<evidence type="ECO:0000313" key="12">
    <source>
        <dbReference type="Proteomes" id="UP000256718"/>
    </source>
</evidence>
<dbReference type="Proteomes" id="UP000256718">
    <property type="component" value="Unassembled WGS sequence"/>
</dbReference>
<dbReference type="Proteomes" id="UP000268870">
    <property type="component" value="Chromosome"/>
</dbReference>
<evidence type="ECO:0000259" key="4">
    <source>
        <dbReference type="Pfam" id="PF25888"/>
    </source>
</evidence>
<evidence type="ECO:0000256" key="1">
    <source>
        <dbReference type="ARBA" id="ARBA00093462"/>
    </source>
</evidence>
<feature type="domain" description="Replicative helicase loading/DNA remodeling protein DnaB N-terminal winged helix" evidence="4">
    <location>
        <begin position="1"/>
        <end position="223"/>
    </location>
</feature>
<dbReference type="EMBL" id="LR134265">
    <property type="protein sequence ID" value="VED64219.1"/>
    <property type="molecule type" value="Genomic_DNA"/>
</dbReference>
<dbReference type="InterPro" id="IPR058660">
    <property type="entry name" value="WHD_DnaB"/>
</dbReference>
<organism evidence="7 12">
    <name type="scientific">Streptococcus agalactiae</name>
    <dbReference type="NCBI Taxonomy" id="1311"/>
    <lineage>
        <taxon>Bacteria</taxon>
        <taxon>Bacillati</taxon>
        <taxon>Bacillota</taxon>
        <taxon>Bacilli</taxon>
        <taxon>Lactobacillales</taxon>
        <taxon>Streptococcaceae</taxon>
        <taxon>Streptococcus</taxon>
    </lineage>
</organism>
<dbReference type="EMBL" id="QHGZ01000258">
    <property type="protein sequence ID" value="RDY74586.1"/>
    <property type="molecule type" value="Genomic_DNA"/>
</dbReference>
<reference evidence="6" key="5">
    <citation type="submission" date="2023-05" db="EMBL/GenBank/DDBJ databases">
        <title>Cataloging the Phylogenetic Diversity of Human Bladder Bacteria.</title>
        <authorList>
            <person name="Du J."/>
        </authorList>
    </citation>
    <scope>NUCLEOTIDE SEQUENCE</scope>
    <source>
        <strain evidence="6">UMB8703</strain>
    </source>
</reference>
<evidence type="ECO:0000313" key="13">
    <source>
        <dbReference type="Proteomes" id="UP000268870"/>
    </source>
</evidence>
<evidence type="ECO:0000259" key="3">
    <source>
        <dbReference type="Pfam" id="PF07261"/>
    </source>
</evidence>
<feature type="compositionally biased region" description="Basic and acidic residues" evidence="2">
    <location>
        <begin position="358"/>
        <end position="367"/>
    </location>
</feature>
<reference evidence="8 11" key="3">
    <citation type="submission" date="2018-06" db="EMBL/GenBank/DDBJ databases">
        <authorList>
            <consortium name="Pathogen Informatics"/>
            <person name="Doyle S."/>
        </authorList>
    </citation>
    <scope>NUCLEOTIDE SEQUENCE [LARGE SCALE GENOMIC DNA]</scope>
    <source>
        <strain evidence="8 11">NCTC9828</strain>
    </source>
</reference>
<evidence type="ECO:0000313" key="11">
    <source>
        <dbReference type="Proteomes" id="UP000255140"/>
    </source>
</evidence>
<dbReference type="Pfam" id="PF07261">
    <property type="entry name" value="DnaB_2"/>
    <property type="match status" value="1"/>
</dbReference>
<dbReference type="RefSeq" id="WP_000074512.1">
    <property type="nucleotide sequence ID" value="NZ_AP018935.1"/>
</dbReference>
<evidence type="ECO:0000313" key="8">
    <source>
        <dbReference type="EMBL" id="SUN28616.1"/>
    </source>
</evidence>
<dbReference type="Proteomes" id="UP000255140">
    <property type="component" value="Unassembled WGS sequence"/>
</dbReference>
<evidence type="ECO:0000313" key="6">
    <source>
        <dbReference type="EMBL" id="MDK6899152.1"/>
    </source>
</evidence>
<reference evidence="5 10" key="1">
    <citation type="journal article" date="2015" name="PLoS ONE">
        <title>Genomic analysis reveals the molecular basis for capsule loss in the group B streptococcus population.</title>
        <authorList>
            <consortium name="DEVANI Consortium"/>
            <person name="Rosini R."/>
            <person name="Campisi E."/>
            <person name="De Chiara M."/>
            <person name="Tettelin H."/>
            <person name="Rinaudo D."/>
            <person name="Toniolo C."/>
            <person name="Metruccio M."/>
            <person name="Guidotti S."/>
            <person name="Sorensen U.B."/>
            <person name="Kilian M."/>
            <person name="Ramirez M."/>
            <person name="Janulczyk R."/>
            <person name="Donati C."/>
            <person name="Grandi G."/>
            <person name="Margarit I."/>
        </authorList>
    </citation>
    <scope>NUCLEOTIDE SEQUENCE [LARGE SCALE GENOMIC DNA]</scope>
    <source>
        <strain evidence="5 10">ES-PW-063</strain>
    </source>
</reference>
<keyword evidence="7" id="KW-0378">Hydrolase</keyword>
<dbReference type="InterPro" id="IPR006343">
    <property type="entry name" value="DnaB/C_C"/>
</dbReference>
<reference evidence="9 13" key="4">
    <citation type="submission" date="2018-12" db="EMBL/GenBank/DDBJ databases">
        <authorList>
            <consortium name="Pathogen Informatics"/>
        </authorList>
    </citation>
    <scope>NUCLEOTIDE SEQUENCE [LARGE SCALE GENOMIC DNA]</scope>
    <source>
        <strain evidence="9 13">NCTC8184</strain>
    </source>
</reference>
<dbReference type="EMBL" id="JASOIH010000002">
    <property type="protein sequence ID" value="MDK6899152.1"/>
    <property type="molecule type" value="Genomic_DNA"/>
</dbReference>
<dbReference type="KEGG" id="sage:EN72_08780"/>
<evidence type="ECO:0000313" key="7">
    <source>
        <dbReference type="EMBL" id="RDY74586.1"/>
    </source>
</evidence>
<feature type="domain" description="DnaB/C C-terminal" evidence="3">
    <location>
        <begin position="260"/>
        <end position="327"/>
    </location>
</feature>
<dbReference type="Proteomes" id="UP000035174">
    <property type="component" value="Unassembled WGS sequence"/>
</dbReference>
<comment type="similarity">
    <text evidence="1">Belongs to the DnaB/DnaD family.</text>
</comment>
<dbReference type="KEGG" id="sagg:EN73_07950"/>
<evidence type="ECO:0000313" key="9">
    <source>
        <dbReference type="EMBL" id="VED64219.1"/>
    </source>
</evidence>
<keyword evidence="7" id="KW-0547">Nucleotide-binding</keyword>
<evidence type="ECO:0000256" key="2">
    <source>
        <dbReference type="SAM" id="MobiDB-lite"/>
    </source>
</evidence>
<accession>A0A075N157</accession>
<reference evidence="7 12" key="2">
    <citation type="journal article" date="2018" name="Emerg. Microbes Infect.">
        <title>Phenotypic and molecular analysis of nontypeable Group B streptococci: identification of cps2a and hybrid cps2a/cps5 Group B streptococcal capsule gene clusters.</title>
        <authorList>
            <person name="Alhhazmi A."/>
            <person name="Tyrrell G.J."/>
        </authorList>
    </citation>
    <scope>NUCLEOTIDE SEQUENCE [LARGE SCALE GENOMIC DNA]</scope>
    <source>
        <strain evidence="7 12">PLGBS17</strain>
    </source>
</reference>
<proteinExistence type="inferred from homology"/>
<dbReference type="EMBL" id="LCVB01000039">
    <property type="protein sequence ID" value="KLJ27122.1"/>
    <property type="molecule type" value="Genomic_DNA"/>
</dbReference>
<dbReference type="AlphaFoldDB" id="A0A075N157"/>
<evidence type="ECO:0000313" key="5">
    <source>
        <dbReference type="EMBL" id="KLJ27122.1"/>
    </source>
</evidence>
<dbReference type="OMA" id="KIASHWA"/>
<sequence length="391" mass="45430">MSPIDEFTYIKQNKIVYDSNSLIQLYFPIMGSDAMALYDYFVHFFDDGIRRHKFSEVLNHLQYGMPRFQDALVMLTALDLLTVYQATGTYLVKLNQAMSNELFLSNPIYRRLLEKRIGEVAVAELDMKIPKNARDISKKFTDVFSDLGQPKQEVNRSKNVFDLESFKRLMMRDGLRFNNEKDDVLGIYSVSELYHLNWYDTYQLAKQTAINGMIAPQRMKVQQNEGQHIKDNQSFTNNEKVILRESKNDSALVFLEKIKRSRKAVTTSGEKTLLEDLAKMNFLDEVINVMVLYTLNKTKSANLNKAYIMKVANDFAFQNVMTAEDAVLKIRDFSDQKVRTKTETKKKQSNVPEWSNPDYKDEVSPEKEIELEQFKTDALKRLERLGKDGES</sequence>
<dbReference type="Pfam" id="PF25888">
    <property type="entry name" value="WHD_DnaB"/>
    <property type="match status" value="1"/>
</dbReference>
<dbReference type="EMBL" id="UHEW01000005">
    <property type="protein sequence ID" value="SUN28616.1"/>
    <property type="molecule type" value="Genomic_DNA"/>
</dbReference>
<gene>
    <name evidence="7" type="ORF">C4618_13055</name>
    <name evidence="9" type="ORF">NCTC8184_00188</name>
    <name evidence="8" type="ORF">NCTC9828_00909</name>
    <name evidence="6" type="ORF">QP229_03980</name>
    <name evidence="5" type="ORF">WA45_11085</name>
</gene>
<evidence type="ECO:0000313" key="10">
    <source>
        <dbReference type="Proteomes" id="UP000035174"/>
    </source>
</evidence>
<feature type="region of interest" description="Disordered" evidence="2">
    <location>
        <begin position="340"/>
        <end position="367"/>
    </location>
</feature>
<protein>
    <submittedName>
        <fullName evidence="6">DnaD domain protein</fullName>
    </submittedName>
    <submittedName>
        <fullName evidence="7 8">Helicase loader</fullName>
    </submittedName>
</protein>
<name>A0A075N157_STRAG</name>
<keyword evidence="7" id="KW-0347">Helicase</keyword>
<dbReference type="GO" id="GO:0004386">
    <property type="term" value="F:helicase activity"/>
    <property type="evidence" value="ECO:0007669"/>
    <property type="project" value="UniProtKB-KW"/>
</dbReference>